<protein>
    <submittedName>
        <fullName evidence="2">Uncharacterized protein</fullName>
    </submittedName>
</protein>
<gene>
    <name evidence="2" type="ORF">VP01_7649g1</name>
</gene>
<name>A0A0L6UBR1_9BASI</name>
<evidence type="ECO:0000313" key="3">
    <source>
        <dbReference type="Proteomes" id="UP000037035"/>
    </source>
</evidence>
<feature type="non-terminal residue" evidence="2">
    <location>
        <position position="1"/>
    </location>
</feature>
<dbReference type="EMBL" id="LAVV01013104">
    <property type="protein sequence ID" value="KNZ45983.1"/>
    <property type="molecule type" value="Genomic_DNA"/>
</dbReference>
<feature type="region of interest" description="Disordered" evidence="1">
    <location>
        <begin position="1"/>
        <end position="51"/>
    </location>
</feature>
<dbReference type="VEuPathDB" id="FungiDB:VP01_7649g1"/>
<accession>A0A0L6UBR1</accession>
<evidence type="ECO:0000313" key="2">
    <source>
        <dbReference type="EMBL" id="KNZ45983.1"/>
    </source>
</evidence>
<dbReference type="Proteomes" id="UP000037035">
    <property type="component" value="Unassembled WGS sequence"/>
</dbReference>
<keyword evidence="3" id="KW-1185">Reference proteome</keyword>
<reference evidence="2 3" key="1">
    <citation type="submission" date="2015-08" db="EMBL/GenBank/DDBJ databases">
        <title>Next Generation Sequencing and Analysis of the Genome of Puccinia sorghi L Schw, the Causal Agent of Maize Common Rust.</title>
        <authorList>
            <person name="Rochi L."/>
            <person name="Burguener G."/>
            <person name="Darino M."/>
            <person name="Turjanski A."/>
            <person name="Kreff E."/>
            <person name="Dieguez M.J."/>
            <person name="Sacco F."/>
        </authorList>
    </citation>
    <scope>NUCLEOTIDE SEQUENCE [LARGE SCALE GENOMIC DNA]</scope>
    <source>
        <strain evidence="2 3">RO10H11247</strain>
    </source>
</reference>
<feature type="compositionally biased region" description="Polar residues" evidence="1">
    <location>
        <begin position="15"/>
        <end position="27"/>
    </location>
</feature>
<organism evidence="2 3">
    <name type="scientific">Puccinia sorghi</name>
    <dbReference type="NCBI Taxonomy" id="27349"/>
    <lineage>
        <taxon>Eukaryota</taxon>
        <taxon>Fungi</taxon>
        <taxon>Dikarya</taxon>
        <taxon>Basidiomycota</taxon>
        <taxon>Pucciniomycotina</taxon>
        <taxon>Pucciniomycetes</taxon>
        <taxon>Pucciniales</taxon>
        <taxon>Pucciniaceae</taxon>
        <taxon>Puccinia</taxon>
    </lineage>
</organism>
<sequence>LWGDSVVGHQDLPSLDTSPLPVTSLPVQSLPISPGSSSHHSDSASSSKDNVFDTSFRHQTITLPLKPPKPLLQPIPSPFLDHNSFPLLPMSLTTQSTDANAKAKFLSEPSQYKSSVEILQANGSNFNK</sequence>
<dbReference type="AlphaFoldDB" id="A0A0L6UBR1"/>
<evidence type="ECO:0000256" key="1">
    <source>
        <dbReference type="SAM" id="MobiDB-lite"/>
    </source>
</evidence>
<comment type="caution">
    <text evidence="2">The sequence shown here is derived from an EMBL/GenBank/DDBJ whole genome shotgun (WGS) entry which is preliminary data.</text>
</comment>
<feature type="compositionally biased region" description="Low complexity" evidence="1">
    <location>
        <begin position="29"/>
        <end position="47"/>
    </location>
</feature>
<proteinExistence type="predicted"/>